<protein>
    <submittedName>
        <fullName evidence="3 4">Protein WVD2-like 7 isoform X1</fullName>
    </submittedName>
</protein>
<dbReference type="OrthoDB" id="621651at2759"/>
<feature type="region of interest" description="Disordered" evidence="1">
    <location>
        <begin position="435"/>
        <end position="496"/>
    </location>
</feature>
<feature type="compositionally biased region" description="Basic and acidic residues" evidence="1">
    <location>
        <begin position="13"/>
        <end position="23"/>
    </location>
</feature>
<dbReference type="AlphaFoldDB" id="A0A8B9AVA3"/>
<evidence type="ECO:0000256" key="1">
    <source>
        <dbReference type="SAM" id="MobiDB-lite"/>
    </source>
</evidence>
<organism evidence="2 3">
    <name type="scientific">Phoenix dactylifera</name>
    <name type="common">Date palm</name>
    <dbReference type="NCBI Taxonomy" id="42345"/>
    <lineage>
        <taxon>Eukaryota</taxon>
        <taxon>Viridiplantae</taxon>
        <taxon>Streptophyta</taxon>
        <taxon>Embryophyta</taxon>
        <taxon>Tracheophyta</taxon>
        <taxon>Spermatophyta</taxon>
        <taxon>Magnoliopsida</taxon>
        <taxon>Liliopsida</taxon>
        <taxon>Arecaceae</taxon>
        <taxon>Coryphoideae</taxon>
        <taxon>Phoeniceae</taxon>
        <taxon>Phoenix</taxon>
    </lineage>
</organism>
<feature type="region of interest" description="Disordered" evidence="1">
    <location>
        <begin position="511"/>
        <end position="543"/>
    </location>
</feature>
<sequence>MATDIGQTYNGWSHDKLSDHDDSQEVSMSQMLDHGSISFGRFAVESLSWERRSVFTCNRRQEELEKFRAPGLVAQKKAFFEEYYQRIRAMKALQENQQTELPSDHGGDDSISSQTGEEDETATQLESLRNGVANASNACLKKAAVGVASEKGKSFNETLQIKDLNDEIVTPSEKSLEEIEEEKNSGYAHQMETLDTESSVHVSLVKSKEEIDQHELGGLDDGGISRKYENSACDATTVEASQRTALFSVDSNPENSEHWLVDNTAVGKMKSGAKRHTEKRVSVPKVKKEPAALVRNGLKLDCKSKSELKSTQRPKYPSQGTISRTDNSIVSSKTHADRVSSNYRSTSVCEPAALVRNGLKLDCKSKSEMKSTQRPKYPSQGTIRRTDNSIVSSKTHAERVSSNYRSTSVVSHRQRTELHFSGTVPRPFSFATEKRAAVPSGIREGTQRLDPKTLNKSAPSLNHAKDVSNVQVTSKKSATTTSVKSRGSENKRGSGEIKRMHLASDSKTTVLRGGGITMLGPPKARSINLPARDKSDTNGGTVSRSIDAVRRNKKKEEKFVARCMPEVHGVNTKSFAPHLTGNLRTESKKMVQSSQPGNLLVNGRKAQFGDLSFDGRRPRQMMPQWR</sequence>
<proteinExistence type="predicted"/>
<dbReference type="RefSeq" id="XP_038989513.1">
    <property type="nucleotide sequence ID" value="XM_039133585.1"/>
</dbReference>
<dbReference type="InterPro" id="IPR044216">
    <property type="entry name" value="WDL7"/>
</dbReference>
<accession>A0A8B9AVA3</accession>
<feature type="compositionally biased region" description="Polar residues" evidence="1">
    <location>
        <begin position="311"/>
        <end position="337"/>
    </location>
</feature>
<dbReference type="GeneID" id="103704774"/>
<dbReference type="PANTHER" id="PTHR47067:SF4">
    <property type="entry name" value="PROTEIN WVD2-LIKE 7 ISOFORM X1"/>
    <property type="match status" value="1"/>
</dbReference>
<keyword evidence="2" id="KW-1185">Reference proteome</keyword>
<feature type="region of interest" description="Disordered" evidence="1">
    <location>
        <begin position="1"/>
        <end position="28"/>
    </location>
</feature>
<gene>
    <name evidence="3 4 5" type="primary">LOC103704774</name>
</gene>
<reference evidence="2" key="1">
    <citation type="journal article" date="2019" name="Nat. Commun.">
        <title>Genome-wide association mapping of date palm fruit traits.</title>
        <authorList>
            <person name="Hazzouri K.M."/>
            <person name="Gros-Balthazard M."/>
            <person name="Flowers J.M."/>
            <person name="Copetti D."/>
            <person name="Lemansour A."/>
            <person name="Lebrun M."/>
            <person name="Masmoudi K."/>
            <person name="Ferrand S."/>
            <person name="Dhar M.I."/>
            <person name="Fresquez Z.A."/>
            <person name="Rosas U."/>
            <person name="Zhang J."/>
            <person name="Talag J."/>
            <person name="Lee S."/>
            <person name="Kudrna D."/>
            <person name="Powell R.F."/>
            <person name="Leitch I.J."/>
            <person name="Krueger R.R."/>
            <person name="Wing R.A."/>
            <person name="Amiri K.M.A."/>
            <person name="Purugganan M.D."/>
        </authorList>
    </citation>
    <scope>NUCLEOTIDE SEQUENCE [LARGE SCALE GENOMIC DNA]</scope>
    <source>
        <strain evidence="2">cv. Khalas</strain>
    </source>
</reference>
<feature type="compositionally biased region" description="Polar residues" evidence="1">
    <location>
        <begin position="1"/>
        <end position="11"/>
    </location>
</feature>
<feature type="region of interest" description="Disordered" evidence="1">
    <location>
        <begin position="304"/>
        <end position="337"/>
    </location>
</feature>
<dbReference type="PANTHER" id="PTHR47067">
    <property type="entry name" value="TPX2 (TARGETING PROTEIN FOR XKLP2) PROTEIN FAMILY-RELATED"/>
    <property type="match status" value="1"/>
</dbReference>
<dbReference type="RefSeq" id="XP_038989514.1">
    <property type="nucleotide sequence ID" value="XM_039133586.1"/>
</dbReference>
<feature type="region of interest" description="Disordered" evidence="1">
    <location>
        <begin position="96"/>
        <end position="124"/>
    </location>
</feature>
<dbReference type="Proteomes" id="UP000228380">
    <property type="component" value="Chromosome 14"/>
</dbReference>
<name>A0A8B9AVA3_PHODC</name>
<dbReference type="RefSeq" id="XP_038989512.1">
    <property type="nucleotide sequence ID" value="XM_039133584.1"/>
</dbReference>
<reference evidence="3 4" key="2">
    <citation type="submission" date="2025-04" db="UniProtKB">
        <authorList>
            <consortium name="RefSeq"/>
        </authorList>
    </citation>
    <scope>IDENTIFICATION</scope>
    <source>
        <tissue evidence="3 4">Young leaves</tissue>
    </source>
</reference>
<dbReference type="KEGG" id="pda:103704774"/>
<evidence type="ECO:0000313" key="3">
    <source>
        <dbReference type="RefSeq" id="XP_038989512.1"/>
    </source>
</evidence>
<feature type="region of interest" description="Disordered" evidence="1">
    <location>
        <begin position="252"/>
        <end position="285"/>
    </location>
</feature>
<feature type="compositionally biased region" description="Basic and acidic residues" evidence="1">
    <location>
        <begin position="486"/>
        <end position="496"/>
    </location>
</feature>
<evidence type="ECO:0000313" key="5">
    <source>
        <dbReference type="RefSeq" id="XP_038989514.1"/>
    </source>
</evidence>
<evidence type="ECO:0000313" key="4">
    <source>
        <dbReference type="RefSeq" id="XP_038989513.1"/>
    </source>
</evidence>
<evidence type="ECO:0000313" key="2">
    <source>
        <dbReference type="Proteomes" id="UP000228380"/>
    </source>
</evidence>
<feature type="compositionally biased region" description="Low complexity" evidence="1">
    <location>
        <begin position="470"/>
        <end position="485"/>
    </location>
</feature>